<evidence type="ECO:0008006" key="4">
    <source>
        <dbReference type="Google" id="ProtNLM"/>
    </source>
</evidence>
<comment type="caution">
    <text evidence="2">The sequence shown here is derived from an EMBL/GenBank/DDBJ whole genome shotgun (WGS) entry which is preliminary data.</text>
</comment>
<evidence type="ECO:0000256" key="1">
    <source>
        <dbReference type="SAM" id="SignalP"/>
    </source>
</evidence>
<protein>
    <recommendedName>
        <fullName evidence="4">Lipoprotein</fullName>
    </recommendedName>
</protein>
<name>A0ABS9RPK5_9FLAO</name>
<keyword evidence="1" id="KW-0732">Signal</keyword>
<organism evidence="2 3">
    <name type="scientific">Aestuariibaculum lutulentum</name>
    <dbReference type="NCBI Taxonomy" id="2920935"/>
    <lineage>
        <taxon>Bacteria</taxon>
        <taxon>Pseudomonadati</taxon>
        <taxon>Bacteroidota</taxon>
        <taxon>Flavobacteriia</taxon>
        <taxon>Flavobacteriales</taxon>
        <taxon>Flavobacteriaceae</taxon>
    </lineage>
</organism>
<dbReference type="EMBL" id="JAKVQD010000012">
    <property type="protein sequence ID" value="MCH4554119.1"/>
    <property type="molecule type" value="Genomic_DNA"/>
</dbReference>
<sequence length="133" mass="15492">MNKINIKLIYILLIFTSCASTQNLTKNQAIEIAESYVIEQGYSDKIIDLKKTKIDSDILDQYQTPEKIAELRHNLLNSKAVYSKKTENGWIIGFEYKNEKFNEIQDGIRFGKGVLILENGKEIKMFHENIRFE</sequence>
<dbReference type="Proteomes" id="UP001156141">
    <property type="component" value="Unassembled WGS sequence"/>
</dbReference>
<reference evidence="2" key="1">
    <citation type="submission" date="2022-02" db="EMBL/GenBank/DDBJ databases">
        <title>Aestuariibaculum sp., a marine bacterium isolated from sediment in Guangxi.</title>
        <authorList>
            <person name="Ying J."/>
        </authorList>
    </citation>
    <scope>NUCLEOTIDE SEQUENCE</scope>
    <source>
        <strain evidence="2">L182</strain>
    </source>
</reference>
<evidence type="ECO:0000313" key="3">
    <source>
        <dbReference type="Proteomes" id="UP001156141"/>
    </source>
</evidence>
<feature type="signal peptide" evidence="1">
    <location>
        <begin position="1"/>
        <end position="19"/>
    </location>
</feature>
<dbReference type="RefSeq" id="WP_240575455.1">
    <property type="nucleotide sequence ID" value="NZ_CP136709.1"/>
</dbReference>
<gene>
    <name evidence="2" type="ORF">MKW35_15935</name>
</gene>
<accession>A0ABS9RPK5</accession>
<keyword evidence="3" id="KW-1185">Reference proteome</keyword>
<proteinExistence type="predicted"/>
<feature type="chain" id="PRO_5046899637" description="Lipoprotein" evidence="1">
    <location>
        <begin position="20"/>
        <end position="133"/>
    </location>
</feature>
<dbReference type="PROSITE" id="PS51257">
    <property type="entry name" value="PROKAR_LIPOPROTEIN"/>
    <property type="match status" value="1"/>
</dbReference>
<evidence type="ECO:0000313" key="2">
    <source>
        <dbReference type="EMBL" id="MCH4554119.1"/>
    </source>
</evidence>